<name>A0ABN8AZJ2_CHISP</name>
<organism evidence="2 3">
    <name type="scientific">Chilo suppressalis</name>
    <name type="common">Asiatic rice borer moth</name>
    <dbReference type="NCBI Taxonomy" id="168631"/>
    <lineage>
        <taxon>Eukaryota</taxon>
        <taxon>Metazoa</taxon>
        <taxon>Ecdysozoa</taxon>
        <taxon>Arthropoda</taxon>
        <taxon>Hexapoda</taxon>
        <taxon>Insecta</taxon>
        <taxon>Pterygota</taxon>
        <taxon>Neoptera</taxon>
        <taxon>Endopterygota</taxon>
        <taxon>Lepidoptera</taxon>
        <taxon>Glossata</taxon>
        <taxon>Ditrysia</taxon>
        <taxon>Pyraloidea</taxon>
        <taxon>Crambidae</taxon>
        <taxon>Crambinae</taxon>
        <taxon>Chilo</taxon>
    </lineage>
</organism>
<keyword evidence="3" id="KW-1185">Reference proteome</keyword>
<dbReference type="Proteomes" id="UP001153292">
    <property type="component" value="Chromosome 15"/>
</dbReference>
<dbReference type="InterPro" id="IPR010562">
    <property type="entry name" value="Haemolymph_juvenile_hormone-bd"/>
</dbReference>
<accession>A0ABN8AZJ2</accession>
<feature type="chain" id="PRO_5045550484" description="Juvenile hormone binding protein" evidence="1">
    <location>
        <begin position="19"/>
        <end position="241"/>
    </location>
</feature>
<gene>
    <name evidence="2" type="ORF">CHILSU_LOCUS2925</name>
</gene>
<dbReference type="InterPro" id="IPR038606">
    <property type="entry name" value="To_sf"/>
</dbReference>
<evidence type="ECO:0008006" key="4">
    <source>
        <dbReference type="Google" id="ProtNLM"/>
    </source>
</evidence>
<dbReference type="Pfam" id="PF06585">
    <property type="entry name" value="JHBP"/>
    <property type="match status" value="1"/>
</dbReference>
<evidence type="ECO:0000313" key="3">
    <source>
        <dbReference type="Proteomes" id="UP001153292"/>
    </source>
</evidence>
<reference evidence="2" key="1">
    <citation type="submission" date="2021-12" db="EMBL/GenBank/DDBJ databases">
        <authorList>
            <person name="King R."/>
        </authorList>
    </citation>
    <scope>NUCLEOTIDE SEQUENCE</scope>
</reference>
<feature type="signal peptide" evidence="1">
    <location>
        <begin position="1"/>
        <end position="18"/>
    </location>
</feature>
<protein>
    <recommendedName>
        <fullName evidence="4">Juvenile hormone binding protein</fullName>
    </recommendedName>
</protein>
<proteinExistence type="predicted"/>
<keyword evidence="1" id="KW-0732">Signal</keyword>
<dbReference type="SMART" id="SM00700">
    <property type="entry name" value="JHBP"/>
    <property type="match status" value="1"/>
</dbReference>
<sequence>MGLNIIFLVSVFINCVFSKEGITESCDHNDIECLKTQTINVFAKASAGAPDYNMEPTDPFEIKKMEYTDPATDIVMQFENMKITGFKNQKMVDFKLNTDTKAVEYRGRVEVDIAADVSVKINEDTEILSGTYKAKATSIGIVRYFYSLNVGSDGVEHYTIGPETITCEPVGVPEVTLDLQHSNIVEKDPGAVSRKADYLKRAEEIKRKPVCTIITKGYKHVFVQLRALANALPKSAILKDI</sequence>
<evidence type="ECO:0000313" key="2">
    <source>
        <dbReference type="EMBL" id="CAH0399762.1"/>
    </source>
</evidence>
<dbReference type="Gene3D" id="3.15.10.30">
    <property type="entry name" value="Haemolymph juvenile hormone binding protein"/>
    <property type="match status" value="1"/>
</dbReference>
<evidence type="ECO:0000256" key="1">
    <source>
        <dbReference type="SAM" id="SignalP"/>
    </source>
</evidence>
<dbReference type="EMBL" id="OU963908">
    <property type="protein sequence ID" value="CAH0399762.1"/>
    <property type="molecule type" value="Genomic_DNA"/>
</dbReference>